<feature type="transmembrane region" description="Helical" evidence="6">
    <location>
        <begin position="20"/>
        <end position="40"/>
    </location>
</feature>
<dbReference type="OrthoDB" id="163111at2"/>
<comment type="similarity">
    <text evidence="2">Belongs to the GtrA family.</text>
</comment>
<dbReference type="PANTHER" id="PTHR38459">
    <property type="entry name" value="PROPHAGE BACTOPRENOL-LINKED GLUCOSE TRANSLOCASE HOMOLOG"/>
    <property type="match status" value="1"/>
</dbReference>
<feature type="transmembrane region" description="Helical" evidence="6">
    <location>
        <begin position="116"/>
        <end position="139"/>
    </location>
</feature>
<keyword evidence="4 6" id="KW-1133">Transmembrane helix</keyword>
<evidence type="ECO:0000313" key="8">
    <source>
        <dbReference type="EMBL" id="QBD78627.1"/>
    </source>
</evidence>
<dbReference type="KEGG" id="kbs:EPA93_22580"/>
<dbReference type="InterPro" id="IPR051401">
    <property type="entry name" value="GtrA_CellWall_Glycosyl"/>
</dbReference>
<dbReference type="EMBL" id="CP035758">
    <property type="protein sequence ID" value="QBD78627.1"/>
    <property type="molecule type" value="Genomic_DNA"/>
</dbReference>
<evidence type="ECO:0000256" key="6">
    <source>
        <dbReference type="SAM" id="Phobius"/>
    </source>
</evidence>
<evidence type="ECO:0000256" key="4">
    <source>
        <dbReference type="ARBA" id="ARBA00022989"/>
    </source>
</evidence>
<dbReference type="Proteomes" id="UP000290365">
    <property type="component" value="Chromosome"/>
</dbReference>
<feature type="domain" description="GtrA/DPMS transmembrane" evidence="7">
    <location>
        <begin position="19"/>
        <end position="139"/>
    </location>
</feature>
<dbReference type="PANTHER" id="PTHR38459:SF1">
    <property type="entry name" value="PROPHAGE BACTOPRENOL-LINKED GLUCOSE TRANSLOCASE HOMOLOG"/>
    <property type="match status" value="1"/>
</dbReference>
<keyword evidence="9" id="KW-1185">Reference proteome</keyword>
<evidence type="ECO:0000256" key="3">
    <source>
        <dbReference type="ARBA" id="ARBA00022692"/>
    </source>
</evidence>
<name>A0A4P6JSU7_KTERU</name>
<keyword evidence="5 6" id="KW-0472">Membrane</keyword>
<dbReference type="Pfam" id="PF04138">
    <property type="entry name" value="GtrA_DPMS_TM"/>
    <property type="match status" value="1"/>
</dbReference>
<feature type="transmembrane region" description="Helical" evidence="6">
    <location>
        <begin position="86"/>
        <end position="104"/>
    </location>
</feature>
<evidence type="ECO:0000256" key="5">
    <source>
        <dbReference type="ARBA" id="ARBA00023136"/>
    </source>
</evidence>
<reference evidence="8 9" key="1">
    <citation type="submission" date="2019-01" db="EMBL/GenBank/DDBJ databases">
        <title>Ktedonosporobacter rubrisoli SCAWS-G2.</title>
        <authorList>
            <person name="Huang Y."/>
            <person name="Yan B."/>
        </authorList>
    </citation>
    <scope>NUCLEOTIDE SEQUENCE [LARGE SCALE GENOMIC DNA]</scope>
    <source>
        <strain evidence="8 9">SCAWS-G2</strain>
    </source>
</reference>
<dbReference type="GO" id="GO:0005886">
    <property type="term" value="C:plasma membrane"/>
    <property type="evidence" value="ECO:0007669"/>
    <property type="project" value="TreeGrafter"/>
</dbReference>
<organism evidence="8 9">
    <name type="scientific">Ktedonosporobacter rubrisoli</name>
    <dbReference type="NCBI Taxonomy" id="2509675"/>
    <lineage>
        <taxon>Bacteria</taxon>
        <taxon>Bacillati</taxon>
        <taxon>Chloroflexota</taxon>
        <taxon>Ktedonobacteria</taxon>
        <taxon>Ktedonobacterales</taxon>
        <taxon>Ktedonosporobacteraceae</taxon>
        <taxon>Ktedonosporobacter</taxon>
    </lineage>
</organism>
<gene>
    <name evidence="8" type="ORF">EPA93_22580</name>
</gene>
<protein>
    <submittedName>
        <fullName evidence="8">GtrA family protein</fullName>
    </submittedName>
</protein>
<comment type="subcellular location">
    <subcellularLocation>
        <location evidence="1">Membrane</location>
        <topology evidence="1">Multi-pass membrane protein</topology>
    </subcellularLocation>
</comment>
<evidence type="ECO:0000256" key="2">
    <source>
        <dbReference type="ARBA" id="ARBA00009399"/>
    </source>
</evidence>
<dbReference type="AlphaFoldDB" id="A0A4P6JSU7"/>
<evidence type="ECO:0000259" key="7">
    <source>
        <dbReference type="Pfam" id="PF04138"/>
    </source>
</evidence>
<evidence type="ECO:0000256" key="1">
    <source>
        <dbReference type="ARBA" id="ARBA00004141"/>
    </source>
</evidence>
<accession>A0A4P6JSU7</accession>
<keyword evidence="3 6" id="KW-0812">Transmembrane</keyword>
<evidence type="ECO:0000313" key="9">
    <source>
        <dbReference type="Proteomes" id="UP000290365"/>
    </source>
</evidence>
<feature type="transmembrane region" description="Helical" evidence="6">
    <location>
        <begin position="46"/>
        <end position="65"/>
    </location>
</feature>
<dbReference type="RefSeq" id="WP_129889680.1">
    <property type="nucleotide sequence ID" value="NZ_CP035758.1"/>
</dbReference>
<dbReference type="InterPro" id="IPR007267">
    <property type="entry name" value="GtrA_DPMS_TM"/>
</dbReference>
<dbReference type="GO" id="GO:0000271">
    <property type="term" value="P:polysaccharide biosynthetic process"/>
    <property type="evidence" value="ECO:0007669"/>
    <property type="project" value="InterPro"/>
</dbReference>
<sequence length="146" mass="16459">MLARLSGLLRGPLCQRLLRYALVGGLGIPIHLLALAFFLYIMGNGLYPLALAFAFEVSTNINFIFNQLYTYGEQKHLSIKAWITRAIKAQMASLSAQIITYFLALMLTSGLHLNPYLASTIGIVSVFFYNFAIAHRFVFRQVQTRH</sequence>
<proteinExistence type="inferred from homology"/>